<comment type="caution">
    <text evidence="2">The sequence shown here is derived from an EMBL/GenBank/DDBJ whole genome shotgun (WGS) entry which is preliminary data.</text>
</comment>
<keyword evidence="3" id="KW-1185">Reference proteome</keyword>
<reference evidence="2 3" key="1">
    <citation type="journal article" date="2019" name="Genome Biol. Evol.">
        <title>Whole-Genome Sequencing of the Giant Devil Catfish, Bagarius yarrelli.</title>
        <authorList>
            <person name="Jiang W."/>
            <person name="Lv Y."/>
            <person name="Cheng L."/>
            <person name="Yang K."/>
            <person name="Chao B."/>
            <person name="Wang X."/>
            <person name="Li Y."/>
            <person name="Pan X."/>
            <person name="You X."/>
            <person name="Zhang Y."/>
            <person name="Yang J."/>
            <person name="Li J."/>
            <person name="Zhang X."/>
            <person name="Liu S."/>
            <person name="Sun C."/>
            <person name="Yang J."/>
            <person name="Shi Q."/>
        </authorList>
    </citation>
    <scope>NUCLEOTIDE SEQUENCE [LARGE SCALE GENOMIC DNA]</scope>
    <source>
        <strain evidence="2">JWS20170419001</strain>
        <tissue evidence="2">Muscle</tissue>
    </source>
</reference>
<accession>A0A556V7A0</accession>
<evidence type="ECO:0000313" key="2">
    <source>
        <dbReference type="EMBL" id="TSX44497.1"/>
    </source>
</evidence>
<evidence type="ECO:0000313" key="3">
    <source>
        <dbReference type="Proteomes" id="UP000319801"/>
    </source>
</evidence>
<organism evidence="2 3">
    <name type="scientific">Bagarius yarrelli</name>
    <name type="common">Goonch</name>
    <name type="synonym">Bagrus yarrelli</name>
    <dbReference type="NCBI Taxonomy" id="175774"/>
    <lineage>
        <taxon>Eukaryota</taxon>
        <taxon>Metazoa</taxon>
        <taxon>Chordata</taxon>
        <taxon>Craniata</taxon>
        <taxon>Vertebrata</taxon>
        <taxon>Euteleostomi</taxon>
        <taxon>Actinopterygii</taxon>
        <taxon>Neopterygii</taxon>
        <taxon>Teleostei</taxon>
        <taxon>Ostariophysi</taxon>
        <taxon>Siluriformes</taxon>
        <taxon>Sisoridae</taxon>
        <taxon>Sisorinae</taxon>
        <taxon>Bagarius</taxon>
    </lineage>
</organism>
<protein>
    <submittedName>
        <fullName evidence="2">Uncharacterized protein</fullName>
    </submittedName>
</protein>
<dbReference type="EMBL" id="VCAZ01000140">
    <property type="protein sequence ID" value="TSX44497.1"/>
    <property type="molecule type" value="Genomic_DNA"/>
</dbReference>
<feature type="region of interest" description="Disordered" evidence="1">
    <location>
        <begin position="87"/>
        <end position="107"/>
    </location>
</feature>
<proteinExistence type="predicted"/>
<sequence>MQCLSAVVWREGIWHFGHDSGTVLCQLHLPLFSFHSPLGLEACRRSRAGGWSCIDMPVFPHASVTAVKLYRARDRPLSELVHCMTASAADQSEPAEGAEQQRAEATV</sequence>
<name>A0A556V7A0_BAGYA</name>
<dbReference type="Proteomes" id="UP000319801">
    <property type="component" value="Unassembled WGS sequence"/>
</dbReference>
<evidence type="ECO:0000256" key="1">
    <source>
        <dbReference type="SAM" id="MobiDB-lite"/>
    </source>
</evidence>
<dbReference type="AlphaFoldDB" id="A0A556V7A0"/>
<gene>
    <name evidence="2" type="ORF">Baya_13808</name>
</gene>